<evidence type="ECO:0000256" key="5">
    <source>
        <dbReference type="ARBA" id="ARBA00022984"/>
    </source>
</evidence>
<dbReference type="GO" id="GO:0008360">
    <property type="term" value="P:regulation of cell shape"/>
    <property type="evidence" value="ECO:0007669"/>
    <property type="project" value="UniProtKB-KW"/>
</dbReference>
<dbReference type="InterPro" id="IPR001967">
    <property type="entry name" value="Peptidase_S11_N"/>
</dbReference>
<evidence type="ECO:0000259" key="12">
    <source>
        <dbReference type="Pfam" id="PF00768"/>
    </source>
</evidence>
<feature type="signal peptide" evidence="11">
    <location>
        <begin position="1"/>
        <end position="26"/>
    </location>
</feature>
<dbReference type="Pfam" id="PF00768">
    <property type="entry name" value="Peptidase_S11"/>
    <property type="match status" value="1"/>
</dbReference>
<keyword evidence="10" id="KW-0472">Membrane</keyword>
<evidence type="ECO:0000313" key="14">
    <source>
        <dbReference type="Proteomes" id="UP001148455"/>
    </source>
</evidence>
<name>A0A9X3HIW8_MEDGN</name>
<evidence type="ECO:0000256" key="7">
    <source>
        <dbReference type="PIRSR" id="PIRSR618044-1"/>
    </source>
</evidence>
<dbReference type="GO" id="GO:0009002">
    <property type="term" value="F:serine-type D-Ala-D-Ala carboxypeptidase activity"/>
    <property type="evidence" value="ECO:0007669"/>
    <property type="project" value="InterPro"/>
</dbReference>
<dbReference type="PANTHER" id="PTHR21581">
    <property type="entry name" value="D-ALANYL-D-ALANINE CARBOXYPEPTIDASE"/>
    <property type="match status" value="1"/>
</dbReference>
<dbReference type="GO" id="GO:0071555">
    <property type="term" value="P:cell wall organization"/>
    <property type="evidence" value="ECO:0007669"/>
    <property type="project" value="UniProtKB-KW"/>
</dbReference>
<keyword evidence="10" id="KW-0812">Transmembrane</keyword>
<evidence type="ECO:0000256" key="3">
    <source>
        <dbReference type="ARBA" id="ARBA00022801"/>
    </source>
</evidence>
<evidence type="ECO:0000256" key="10">
    <source>
        <dbReference type="SAM" id="Phobius"/>
    </source>
</evidence>
<dbReference type="GO" id="GO:0006508">
    <property type="term" value="P:proteolysis"/>
    <property type="evidence" value="ECO:0007669"/>
    <property type="project" value="InterPro"/>
</dbReference>
<dbReference type="AlphaFoldDB" id="A0A9X3HIW8"/>
<evidence type="ECO:0000256" key="8">
    <source>
        <dbReference type="PIRSR" id="PIRSR618044-2"/>
    </source>
</evidence>
<feature type="domain" description="Peptidase S11 D-alanyl-D-alanine carboxypeptidase A N-terminal" evidence="12">
    <location>
        <begin position="56"/>
        <end position="293"/>
    </location>
</feature>
<feature type="chain" id="PRO_5040968365" evidence="11">
    <location>
        <begin position="27"/>
        <end position="450"/>
    </location>
</feature>
<reference evidence="13" key="1">
    <citation type="submission" date="2022-12" db="EMBL/GenBank/DDBJ databases">
        <title>Genome of R. gnavus strain RSHDN_123.</title>
        <authorList>
            <person name="Abdugheni R."/>
        </authorList>
    </citation>
    <scope>NUCLEOTIDE SEQUENCE</scope>
    <source>
        <strain evidence="13">RSHDN_123</strain>
    </source>
</reference>
<dbReference type="RefSeq" id="WP_269762643.1">
    <property type="nucleotide sequence ID" value="NZ_JAPZEC010000005.1"/>
</dbReference>
<evidence type="ECO:0000256" key="1">
    <source>
        <dbReference type="ARBA" id="ARBA00007164"/>
    </source>
</evidence>
<dbReference type="PRINTS" id="PR00725">
    <property type="entry name" value="DADACBPTASE1"/>
</dbReference>
<accession>A0A9X3HIW8</accession>
<feature type="binding site" evidence="8">
    <location>
        <position position="265"/>
    </location>
    <ligand>
        <name>substrate</name>
    </ligand>
</feature>
<feature type="active site" description="Proton acceptor" evidence="7">
    <location>
        <position position="92"/>
    </location>
</feature>
<feature type="active site" evidence="7">
    <location>
        <position position="147"/>
    </location>
</feature>
<keyword evidence="3" id="KW-0378">Hydrolase</keyword>
<keyword evidence="5" id="KW-0573">Peptidoglycan synthesis</keyword>
<evidence type="ECO:0000256" key="9">
    <source>
        <dbReference type="RuleBase" id="RU004016"/>
    </source>
</evidence>
<evidence type="ECO:0000256" key="2">
    <source>
        <dbReference type="ARBA" id="ARBA00022729"/>
    </source>
</evidence>
<organism evidence="13 14">
    <name type="scientific">Mediterraneibacter gnavus</name>
    <name type="common">Ruminococcus gnavus</name>
    <dbReference type="NCBI Taxonomy" id="33038"/>
    <lineage>
        <taxon>Bacteria</taxon>
        <taxon>Bacillati</taxon>
        <taxon>Bacillota</taxon>
        <taxon>Clostridia</taxon>
        <taxon>Lachnospirales</taxon>
        <taxon>Lachnospiraceae</taxon>
        <taxon>Mediterraneibacter</taxon>
    </lineage>
</organism>
<dbReference type="SUPFAM" id="SSF56601">
    <property type="entry name" value="beta-lactamase/transpeptidase-like"/>
    <property type="match status" value="1"/>
</dbReference>
<evidence type="ECO:0000313" key="13">
    <source>
        <dbReference type="EMBL" id="MCZ7693764.1"/>
    </source>
</evidence>
<dbReference type="PANTHER" id="PTHR21581:SF26">
    <property type="entry name" value="D-ALANYL-D-ALANINE ENDOPEPTIDASE"/>
    <property type="match status" value="1"/>
</dbReference>
<dbReference type="Proteomes" id="UP001148455">
    <property type="component" value="Unassembled WGS sequence"/>
</dbReference>
<comment type="similarity">
    <text evidence="1 9">Belongs to the peptidase S11 family.</text>
</comment>
<keyword evidence="6" id="KW-0961">Cell wall biogenesis/degradation</keyword>
<feature type="transmembrane region" description="Helical" evidence="10">
    <location>
        <begin position="417"/>
        <end position="439"/>
    </location>
</feature>
<dbReference type="InterPro" id="IPR018044">
    <property type="entry name" value="Peptidase_S11"/>
</dbReference>
<evidence type="ECO:0000256" key="4">
    <source>
        <dbReference type="ARBA" id="ARBA00022960"/>
    </source>
</evidence>
<feature type="active site" description="Acyl-ester intermediate" evidence="7">
    <location>
        <position position="89"/>
    </location>
</feature>
<protein>
    <submittedName>
        <fullName evidence="13">Penicillin-binding transpeptidase domain-containing protein</fullName>
    </submittedName>
</protein>
<dbReference type="EMBL" id="JAPZED010000005">
    <property type="protein sequence ID" value="MCZ7693764.1"/>
    <property type="molecule type" value="Genomic_DNA"/>
</dbReference>
<dbReference type="InterPro" id="IPR012338">
    <property type="entry name" value="Beta-lactam/transpept-like"/>
</dbReference>
<keyword evidence="10" id="KW-1133">Transmembrane helix</keyword>
<proteinExistence type="inferred from homology"/>
<evidence type="ECO:0000256" key="11">
    <source>
        <dbReference type="SAM" id="SignalP"/>
    </source>
</evidence>
<gene>
    <name evidence="13" type="ORF">O8D18_06885</name>
</gene>
<dbReference type="Gene3D" id="3.40.710.10">
    <property type="entry name" value="DD-peptidase/beta-lactamase superfamily"/>
    <property type="match status" value="1"/>
</dbReference>
<evidence type="ECO:0000256" key="6">
    <source>
        <dbReference type="ARBA" id="ARBA00023316"/>
    </source>
</evidence>
<dbReference type="GO" id="GO:0009252">
    <property type="term" value="P:peptidoglycan biosynthetic process"/>
    <property type="evidence" value="ECO:0007669"/>
    <property type="project" value="UniProtKB-KW"/>
</dbReference>
<comment type="caution">
    <text evidence="13">The sequence shown here is derived from an EMBL/GenBank/DDBJ whole genome shotgun (WGS) entry which is preliminary data.</text>
</comment>
<keyword evidence="4" id="KW-0133">Cell shape</keyword>
<keyword evidence="2 11" id="KW-0732">Signal</keyword>
<sequence length="450" mass="50346">MKTKKVLSAVLAAVLFVLAPGASVCAEEPEGGQEQQEKAASYAEKIDTNEIPGWPQGPAIYAASGIVMDMNSGAVLYAKKAEEKRYPASITKVLSALTALQYAKMSDAVSFSEESISFLQWDDAQIGMKPGEEINMESALYGMLLASANEVSYAVAENVGRQYLNGGYTEFIEEMNRISQQLGCTGSNWVNANGLHDENHYTTAHDMARIAAAAYQNEEFRRLETTLEYKVPPTNLTAEERILDQNHKMLWPENYYYYANAKAGKTGYTDQSKTTLVTMAEENDMQLAAVVLHTYGVDAYTDTRAMYDYAFANFETLNLKEYETSSEIEDFENENAYAVVPKGVSFSELEKEYVPDESGGTRRVLVEYSYQGQPVGKEKAILTEEAFSKLTGAEKKIKIEPVKQEKNKKQSEKKSKLAVVIALVIFLPLGYILLVILLYKLNMRWRKRKK</sequence>